<feature type="domain" description="HD" evidence="1">
    <location>
        <begin position="34"/>
        <end position="132"/>
    </location>
</feature>
<dbReference type="InterPro" id="IPR006674">
    <property type="entry name" value="HD_domain"/>
</dbReference>
<reference evidence="2 3" key="1">
    <citation type="submission" date="2021-03" db="EMBL/GenBank/DDBJ databases">
        <title>Genomic Encyclopedia of Type Strains, Phase IV (KMG-IV): sequencing the most valuable type-strain genomes for metagenomic binning, comparative biology and taxonomic classification.</title>
        <authorList>
            <person name="Goeker M."/>
        </authorList>
    </citation>
    <scope>NUCLEOTIDE SEQUENCE [LARGE SCALE GENOMIC DNA]</scope>
    <source>
        <strain evidence="2 3">DSM 6139</strain>
    </source>
</reference>
<dbReference type="SUPFAM" id="SSF109604">
    <property type="entry name" value="HD-domain/PDEase-like"/>
    <property type="match status" value="1"/>
</dbReference>
<evidence type="ECO:0000313" key="2">
    <source>
        <dbReference type="EMBL" id="MBP1917822.1"/>
    </source>
</evidence>
<keyword evidence="3" id="KW-1185">Reference proteome</keyword>
<evidence type="ECO:0000259" key="1">
    <source>
        <dbReference type="Pfam" id="PF01966"/>
    </source>
</evidence>
<protein>
    <submittedName>
        <fullName evidence="2">HD superfamily phosphodiesterase</fullName>
    </submittedName>
</protein>
<dbReference type="Gene3D" id="1.10.3210.10">
    <property type="entry name" value="Hypothetical protein af1432"/>
    <property type="match status" value="1"/>
</dbReference>
<organism evidence="2 3">
    <name type="scientific">Youngiibacter multivorans</name>
    <dbReference type="NCBI Taxonomy" id="937251"/>
    <lineage>
        <taxon>Bacteria</taxon>
        <taxon>Bacillati</taxon>
        <taxon>Bacillota</taxon>
        <taxon>Clostridia</taxon>
        <taxon>Eubacteriales</taxon>
        <taxon>Clostridiaceae</taxon>
        <taxon>Youngiibacter</taxon>
    </lineage>
</organism>
<dbReference type="EMBL" id="JAGGKC010000001">
    <property type="protein sequence ID" value="MBP1917822.1"/>
    <property type="molecule type" value="Genomic_DNA"/>
</dbReference>
<comment type="caution">
    <text evidence="2">The sequence shown here is derived from an EMBL/GenBank/DDBJ whole genome shotgun (WGS) entry which is preliminary data.</text>
</comment>
<name>A0ABS4FZZ6_9CLOT</name>
<dbReference type="RefSeq" id="WP_209458060.1">
    <property type="nucleotide sequence ID" value="NZ_JAGGKC010000001.1"/>
</dbReference>
<proteinExistence type="predicted"/>
<evidence type="ECO:0000313" key="3">
    <source>
        <dbReference type="Proteomes" id="UP001519271"/>
    </source>
</evidence>
<dbReference type="Pfam" id="PF01966">
    <property type="entry name" value="HD"/>
    <property type="match status" value="1"/>
</dbReference>
<gene>
    <name evidence="2" type="ORF">J2Z34_000285</name>
</gene>
<sequence length="158" mass="18294">MERLNAIIRDPFFIENLRKTNEREKERIFCRHGLDHLIDAARVLYILVLEDRLEVSRETAYTAAFLHDLGRWVEYDTGRDHAEASAELSERLLDEHGFKGTEKEIILLAIRGHRVKGAVGILTDAMYRADKLSRPCMNCLSISMCKRFSHGETAEIEY</sequence>
<accession>A0ABS4FZZ6</accession>
<dbReference type="Proteomes" id="UP001519271">
    <property type="component" value="Unassembled WGS sequence"/>
</dbReference>